<dbReference type="Gene3D" id="3.30.70.270">
    <property type="match status" value="1"/>
</dbReference>
<feature type="modified residue" description="4-aspartylphosphate" evidence="3">
    <location>
        <position position="62"/>
    </location>
</feature>
<dbReference type="InterPro" id="IPR043128">
    <property type="entry name" value="Rev_trsase/Diguanyl_cyclase"/>
</dbReference>
<feature type="domain" description="GGDEF" evidence="5">
    <location>
        <begin position="167"/>
        <end position="299"/>
    </location>
</feature>
<sequence>MNQANPPNIRVLLIEDADTDALLIERLIRKPDCGIFTVDRVDCLSAATELMLTESFDVALLDLNLPDGEGIDSLHCLRAVDSRLPIVILTGHQDEDLGLLAVETGAQDFICKSSISGTILYRVLRYAVARHRKMLGFAAEAQTDFLTGLPNRRQFDKCFSDMVATNKTMYFGMIDVDHFKQLNDSYGHAYGDYVLRQLAKIMQSELQSFAHIARLGGEEFAVLMPGMNRTTAFEAMDKLRQRIENADWQFEQRDVMVTISVGLALVDSTRPWTFAASSADEALYQAKHSGRNQVCHSDSSEDVPPTPLYKANALTDPGYAGLGVTNCQTNTNNPVIP</sequence>
<organism evidence="6 7">
    <name type="scientific">Neorhodopirellula lusitana</name>
    <dbReference type="NCBI Taxonomy" id="445327"/>
    <lineage>
        <taxon>Bacteria</taxon>
        <taxon>Pseudomonadati</taxon>
        <taxon>Planctomycetota</taxon>
        <taxon>Planctomycetia</taxon>
        <taxon>Pirellulales</taxon>
        <taxon>Pirellulaceae</taxon>
        <taxon>Neorhodopirellula</taxon>
    </lineage>
</organism>
<dbReference type="EMBL" id="FXUG01000005">
    <property type="protein sequence ID" value="SMP56650.1"/>
    <property type="molecule type" value="Genomic_DNA"/>
</dbReference>
<accession>A0ABY1Q1S4</accession>
<evidence type="ECO:0000313" key="7">
    <source>
        <dbReference type="Proteomes" id="UP001158067"/>
    </source>
</evidence>
<dbReference type="CDD" id="cd00156">
    <property type="entry name" value="REC"/>
    <property type="match status" value="1"/>
</dbReference>
<dbReference type="SMART" id="SM00267">
    <property type="entry name" value="GGDEF"/>
    <property type="match status" value="1"/>
</dbReference>
<dbReference type="InterPro" id="IPR011006">
    <property type="entry name" value="CheY-like_superfamily"/>
</dbReference>
<dbReference type="Gene3D" id="3.40.50.2300">
    <property type="match status" value="1"/>
</dbReference>
<dbReference type="RefSeq" id="WP_283432648.1">
    <property type="nucleotide sequence ID" value="NZ_CAWLDM010000001.1"/>
</dbReference>
<dbReference type="PROSITE" id="PS50887">
    <property type="entry name" value="GGDEF"/>
    <property type="match status" value="1"/>
</dbReference>
<protein>
    <recommendedName>
        <fullName evidence="1">diguanylate cyclase</fullName>
        <ecNumber evidence="1">2.7.7.65</ecNumber>
    </recommendedName>
</protein>
<dbReference type="EC" id="2.7.7.65" evidence="1"/>
<comment type="caution">
    <text evidence="6">The sequence shown here is derived from an EMBL/GenBank/DDBJ whole genome shotgun (WGS) entry which is preliminary data.</text>
</comment>
<name>A0ABY1Q1S4_9BACT</name>
<dbReference type="InterPro" id="IPR001789">
    <property type="entry name" value="Sig_transdc_resp-reg_receiver"/>
</dbReference>
<evidence type="ECO:0000256" key="3">
    <source>
        <dbReference type="PROSITE-ProRule" id="PRU00169"/>
    </source>
</evidence>
<dbReference type="NCBIfam" id="TIGR00254">
    <property type="entry name" value="GGDEF"/>
    <property type="match status" value="1"/>
</dbReference>
<evidence type="ECO:0000259" key="4">
    <source>
        <dbReference type="PROSITE" id="PS50110"/>
    </source>
</evidence>
<dbReference type="Pfam" id="PF00990">
    <property type="entry name" value="GGDEF"/>
    <property type="match status" value="1"/>
</dbReference>
<dbReference type="InterPro" id="IPR000160">
    <property type="entry name" value="GGDEF_dom"/>
</dbReference>
<keyword evidence="7" id="KW-1185">Reference proteome</keyword>
<comment type="catalytic activity">
    <reaction evidence="2">
        <text>2 GTP = 3',3'-c-di-GMP + 2 diphosphate</text>
        <dbReference type="Rhea" id="RHEA:24898"/>
        <dbReference type="ChEBI" id="CHEBI:33019"/>
        <dbReference type="ChEBI" id="CHEBI:37565"/>
        <dbReference type="ChEBI" id="CHEBI:58805"/>
        <dbReference type="EC" id="2.7.7.65"/>
    </reaction>
</comment>
<dbReference type="SUPFAM" id="SSF55073">
    <property type="entry name" value="Nucleotide cyclase"/>
    <property type="match status" value="1"/>
</dbReference>
<keyword evidence="3" id="KW-0597">Phosphoprotein</keyword>
<dbReference type="Proteomes" id="UP001158067">
    <property type="component" value="Unassembled WGS sequence"/>
</dbReference>
<evidence type="ECO:0000256" key="2">
    <source>
        <dbReference type="ARBA" id="ARBA00034247"/>
    </source>
</evidence>
<dbReference type="InterPro" id="IPR029787">
    <property type="entry name" value="Nucleotide_cyclase"/>
</dbReference>
<gene>
    <name evidence="6" type="ORF">SAMN06265222_105182</name>
</gene>
<evidence type="ECO:0000259" key="5">
    <source>
        <dbReference type="PROSITE" id="PS50887"/>
    </source>
</evidence>
<dbReference type="InterPro" id="IPR050469">
    <property type="entry name" value="Diguanylate_Cyclase"/>
</dbReference>
<reference evidence="6 7" key="1">
    <citation type="submission" date="2017-05" db="EMBL/GenBank/DDBJ databases">
        <authorList>
            <person name="Varghese N."/>
            <person name="Submissions S."/>
        </authorList>
    </citation>
    <scope>NUCLEOTIDE SEQUENCE [LARGE SCALE GENOMIC DNA]</scope>
    <source>
        <strain evidence="6 7">DSM 25457</strain>
    </source>
</reference>
<dbReference type="SMART" id="SM00448">
    <property type="entry name" value="REC"/>
    <property type="match status" value="1"/>
</dbReference>
<dbReference type="Pfam" id="PF00072">
    <property type="entry name" value="Response_reg"/>
    <property type="match status" value="1"/>
</dbReference>
<dbReference type="PANTHER" id="PTHR45138">
    <property type="entry name" value="REGULATORY COMPONENTS OF SENSORY TRANSDUCTION SYSTEM"/>
    <property type="match status" value="1"/>
</dbReference>
<dbReference type="CDD" id="cd01949">
    <property type="entry name" value="GGDEF"/>
    <property type="match status" value="1"/>
</dbReference>
<evidence type="ECO:0000313" key="6">
    <source>
        <dbReference type="EMBL" id="SMP56650.1"/>
    </source>
</evidence>
<proteinExistence type="predicted"/>
<dbReference type="PANTHER" id="PTHR45138:SF9">
    <property type="entry name" value="DIGUANYLATE CYCLASE DGCM-RELATED"/>
    <property type="match status" value="1"/>
</dbReference>
<feature type="domain" description="Response regulatory" evidence="4">
    <location>
        <begin position="10"/>
        <end position="127"/>
    </location>
</feature>
<dbReference type="SUPFAM" id="SSF52172">
    <property type="entry name" value="CheY-like"/>
    <property type="match status" value="1"/>
</dbReference>
<evidence type="ECO:0000256" key="1">
    <source>
        <dbReference type="ARBA" id="ARBA00012528"/>
    </source>
</evidence>
<dbReference type="PROSITE" id="PS50110">
    <property type="entry name" value="RESPONSE_REGULATORY"/>
    <property type="match status" value="1"/>
</dbReference>